<proteinExistence type="predicted"/>
<evidence type="ECO:0000259" key="2">
    <source>
        <dbReference type="Pfam" id="PF07603"/>
    </source>
</evidence>
<protein>
    <recommendedName>
        <fullName evidence="2">Lcl C-terminal domain-containing protein</fullName>
    </recommendedName>
</protein>
<accession>M5IMC1</accession>
<name>M5IMC1_9BACT</name>
<dbReference type="AlphaFoldDB" id="M5IMC1"/>
<gene>
    <name evidence="3" type="ORF">CSUNSWCD_405</name>
</gene>
<evidence type="ECO:0000313" key="4">
    <source>
        <dbReference type="Proteomes" id="UP000011939"/>
    </source>
</evidence>
<dbReference type="EMBL" id="AMZQ01000001">
    <property type="protein sequence ID" value="EKU12465.1"/>
    <property type="molecule type" value="Genomic_DNA"/>
</dbReference>
<evidence type="ECO:0000313" key="3">
    <source>
        <dbReference type="EMBL" id="EKU12465.1"/>
    </source>
</evidence>
<dbReference type="RefSeq" id="WP_009492911.1">
    <property type="nucleotide sequence ID" value="NZ_AMZQ01000001.1"/>
</dbReference>
<dbReference type="Proteomes" id="UP000011939">
    <property type="component" value="Unassembled WGS sequence"/>
</dbReference>
<organism evidence="3 4">
    <name type="scientific">Campylobacter showae CSUNSWCD</name>
    <dbReference type="NCBI Taxonomy" id="1244083"/>
    <lineage>
        <taxon>Bacteria</taxon>
        <taxon>Pseudomonadati</taxon>
        <taxon>Campylobacterota</taxon>
        <taxon>Epsilonproteobacteria</taxon>
        <taxon>Campylobacterales</taxon>
        <taxon>Campylobacteraceae</taxon>
        <taxon>Campylobacter</taxon>
    </lineage>
</organism>
<feature type="domain" description="Lcl C-terminal" evidence="2">
    <location>
        <begin position="34"/>
        <end position="165"/>
    </location>
</feature>
<dbReference type="OrthoDB" id="9801841at2"/>
<dbReference type="eggNOG" id="COG3291">
    <property type="taxonomic scope" value="Bacteria"/>
</dbReference>
<dbReference type="STRING" id="1244083.CSUNSWCD_405"/>
<keyword evidence="1" id="KW-0732">Signal</keyword>
<reference evidence="3 4" key="1">
    <citation type="journal article" date="2013" name="Genome Announc.">
        <title>Genome Sequence of Campylobacter showae UNSWCD, Isolated from a Patient with Crohn's Disease.</title>
        <authorList>
            <person name="Tay A.P."/>
            <person name="Kaakoush N.O."/>
            <person name="Deshpande N.P."/>
            <person name="Chen Z."/>
            <person name="Mitchell H."/>
            <person name="Wilkins M.R."/>
        </authorList>
    </citation>
    <scope>NUCLEOTIDE SEQUENCE [LARGE SCALE GENOMIC DNA]</scope>
    <source>
        <strain evidence="3 4">CSUNSWCD</strain>
    </source>
</reference>
<sequence length="167" mass="19501">MKKFYFVFALLLCFDLVFAGNETAGFSRDDGLEVVRDDIYKLMWQDGKDVFEGDWKEAKRYCENLKFAGYSDWRLPTRKELLSITDDSKSDWQRVSDPKKCSKAAYDGACRLAINSAFKNVKLYYYYQSSTKNVDPSYGVRIVYFGDGSDTWSGLSKRHRVRCVRQY</sequence>
<dbReference type="InterPro" id="IPR011460">
    <property type="entry name" value="Lcl_C"/>
</dbReference>
<dbReference type="Pfam" id="PF07603">
    <property type="entry name" value="Lcl_C"/>
    <property type="match status" value="1"/>
</dbReference>
<comment type="caution">
    <text evidence="3">The sequence shown here is derived from an EMBL/GenBank/DDBJ whole genome shotgun (WGS) entry which is preliminary data.</text>
</comment>
<feature type="signal peptide" evidence="1">
    <location>
        <begin position="1"/>
        <end position="19"/>
    </location>
</feature>
<evidence type="ECO:0000256" key="1">
    <source>
        <dbReference type="SAM" id="SignalP"/>
    </source>
</evidence>
<feature type="chain" id="PRO_5004067905" description="Lcl C-terminal domain-containing protein" evidence="1">
    <location>
        <begin position="20"/>
        <end position="167"/>
    </location>
</feature>